<dbReference type="eggNOG" id="KOG1217">
    <property type="taxonomic scope" value="Eukaryota"/>
</dbReference>
<dbReference type="Pfam" id="PF12947">
    <property type="entry name" value="EGF_3"/>
    <property type="match status" value="1"/>
</dbReference>
<gene>
    <name evidence="9" type="ORF">GUITHDRAFT_99047</name>
</gene>
<dbReference type="PROSITE" id="PS50026">
    <property type="entry name" value="EGF_3"/>
    <property type="match status" value="2"/>
</dbReference>
<dbReference type="Pfam" id="PF19030">
    <property type="entry name" value="TSP1_ADAMTS"/>
    <property type="match status" value="3"/>
</dbReference>
<dbReference type="EnsemblProtists" id="EKX55266">
    <property type="protein sequence ID" value="EKX55266"/>
    <property type="gene ID" value="GUITHDRAFT_99047"/>
</dbReference>
<dbReference type="CDD" id="cd00037">
    <property type="entry name" value="CLECT"/>
    <property type="match status" value="1"/>
</dbReference>
<dbReference type="Pfam" id="PF07645">
    <property type="entry name" value="EGF_CA"/>
    <property type="match status" value="1"/>
</dbReference>
<accession>L1K390</accession>
<evidence type="ECO:0000256" key="1">
    <source>
        <dbReference type="ARBA" id="ARBA00022536"/>
    </source>
</evidence>
<keyword evidence="2" id="KW-0732">Signal</keyword>
<dbReference type="InterPro" id="IPR000742">
    <property type="entry name" value="EGF"/>
</dbReference>
<dbReference type="InterPro" id="IPR050751">
    <property type="entry name" value="ECM_structural_protein"/>
</dbReference>
<dbReference type="InterPro" id="IPR036383">
    <property type="entry name" value="TSP1_rpt_sf"/>
</dbReference>
<dbReference type="PANTHER" id="PTHR24034">
    <property type="entry name" value="EGF-LIKE DOMAIN-CONTAINING PROTEIN"/>
    <property type="match status" value="1"/>
</dbReference>
<dbReference type="InterPro" id="IPR018097">
    <property type="entry name" value="EGF_Ca-bd_CS"/>
</dbReference>
<dbReference type="Gene3D" id="2.20.100.10">
    <property type="entry name" value="Thrombospondin type-1 (TSP1) repeat"/>
    <property type="match status" value="2"/>
</dbReference>
<reference evidence="10" key="3">
    <citation type="submission" date="2015-06" db="UniProtKB">
        <authorList>
            <consortium name="EnsemblProtists"/>
        </authorList>
    </citation>
    <scope>IDENTIFICATION</scope>
</reference>
<dbReference type="CDD" id="cd00054">
    <property type="entry name" value="EGF_CA"/>
    <property type="match status" value="2"/>
</dbReference>
<evidence type="ECO:0000256" key="5">
    <source>
        <dbReference type="PROSITE-ProRule" id="PRU00076"/>
    </source>
</evidence>
<dbReference type="SMART" id="SM00179">
    <property type="entry name" value="EGF_CA"/>
    <property type="match status" value="2"/>
</dbReference>
<keyword evidence="4" id="KW-1015">Disulfide bond</keyword>
<dbReference type="InterPro" id="IPR001304">
    <property type="entry name" value="C-type_lectin-like"/>
</dbReference>
<dbReference type="SUPFAM" id="SSF56436">
    <property type="entry name" value="C-type lectin-like"/>
    <property type="match status" value="1"/>
</dbReference>
<dbReference type="SUPFAM" id="SSF82895">
    <property type="entry name" value="TSP-1 type 1 repeat"/>
    <property type="match status" value="2"/>
</dbReference>
<reference evidence="11" key="2">
    <citation type="submission" date="2012-11" db="EMBL/GenBank/DDBJ databases">
        <authorList>
            <person name="Kuo A."/>
            <person name="Curtis B.A."/>
            <person name="Tanifuji G."/>
            <person name="Burki F."/>
            <person name="Gruber A."/>
            <person name="Irimia M."/>
            <person name="Maruyama S."/>
            <person name="Arias M.C."/>
            <person name="Ball S.G."/>
            <person name="Gile G.H."/>
            <person name="Hirakawa Y."/>
            <person name="Hopkins J.F."/>
            <person name="Rensing S.A."/>
            <person name="Schmutz J."/>
            <person name="Symeonidi A."/>
            <person name="Elias M."/>
            <person name="Eveleigh R.J."/>
            <person name="Herman E.K."/>
            <person name="Klute M.J."/>
            <person name="Nakayama T."/>
            <person name="Obornik M."/>
            <person name="Reyes-Prieto A."/>
            <person name="Armbrust E.V."/>
            <person name="Aves S.J."/>
            <person name="Beiko R.G."/>
            <person name="Coutinho P."/>
            <person name="Dacks J.B."/>
            <person name="Durnford D.G."/>
            <person name="Fast N.M."/>
            <person name="Green B.R."/>
            <person name="Grisdale C."/>
            <person name="Hempe F."/>
            <person name="Henrissat B."/>
            <person name="Hoppner M.P."/>
            <person name="Ishida K.-I."/>
            <person name="Kim E."/>
            <person name="Koreny L."/>
            <person name="Kroth P.G."/>
            <person name="Liu Y."/>
            <person name="Malik S.-B."/>
            <person name="Maier U.G."/>
            <person name="McRose D."/>
            <person name="Mock T."/>
            <person name="Neilson J.A."/>
            <person name="Onodera N.T."/>
            <person name="Poole A.M."/>
            <person name="Pritham E.J."/>
            <person name="Richards T.A."/>
            <person name="Rocap G."/>
            <person name="Roy S.W."/>
            <person name="Sarai C."/>
            <person name="Schaack S."/>
            <person name="Shirato S."/>
            <person name="Slamovits C.H."/>
            <person name="Spencer D.F."/>
            <person name="Suzuki S."/>
            <person name="Worden A.Z."/>
            <person name="Zauner S."/>
            <person name="Barry K."/>
            <person name="Bell C."/>
            <person name="Bharti A.K."/>
            <person name="Crow J.A."/>
            <person name="Grimwood J."/>
            <person name="Kramer R."/>
            <person name="Lindquist E."/>
            <person name="Lucas S."/>
            <person name="Salamov A."/>
            <person name="McFadden G.I."/>
            <person name="Lane C.E."/>
            <person name="Keeling P.J."/>
            <person name="Gray M.W."/>
            <person name="Grigoriev I.V."/>
            <person name="Archibald J.M."/>
        </authorList>
    </citation>
    <scope>NUCLEOTIDE SEQUENCE</scope>
    <source>
        <strain evidence="11">CCMP2712</strain>
    </source>
</reference>
<reference evidence="9 11" key="1">
    <citation type="journal article" date="2012" name="Nature">
        <title>Algal genomes reveal evolutionary mosaicism and the fate of nucleomorphs.</title>
        <authorList>
            <consortium name="DOE Joint Genome Institute"/>
            <person name="Curtis B.A."/>
            <person name="Tanifuji G."/>
            <person name="Burki F."/>
            <person name="Gruber A."/>
            <person name="Irimia M."/>
            <person name="Maruyama S."/>
            <person name="Arias M.C."/>
            <person name="Ball S.G."/>
            <person name="Gile G.H."/>
            <person name="Hirakawa Y."/>
            <person name="Hopkins J.F."/>
            <person name="Kuo A."/>
            <person name="Rensing S.A."/>
            <person name="Schmutz J."/>
            <person name="Symeonidi A."/>
            <person name="Elias M."/>
            <person name="Eveleigh R.J."/>
            <person name="Herman E.K."/>
            <person name="Klute M.J."/>
            <person name="Nakayama T."/>
            <person name="Obornik M."/>
            <person name="Reyes-Prieto A."/>
            <person name="Armbrust E.V."/>
            <person name="Aves S.J."/>
            <person name="Beiko R.G."/>
            <person name="Coutinho P."/>
            <person name="Dacks J.B."/>
            <person name="Durnford D.G."/>
            <person name="Fast N.M."/>
            <person name="Green B.R."/>
            <person name="Grisdale C.J."/>
            <person name="Hempel F."/>
            <person name="Henrissat B."/>
            <person name="Hoppner M.P."/>
            <person name="Ishida K."/>
            <person name="Kim E."/>
            <person name="Koreny L."/>
            <person name="Kroth P.G."/>
            <person name="Liu Y."/>
            <person name="Malik S.B."/>
            <person name="Maier U.G."/>
            <person name="McRose D."/>
            <person name="Mock T."/>
            <person name="Neilson J.A."/>
            <person name="Onodera N.T."/>
            <person name="Poole A.M."/>
            <person name="Pritham E.J."/>
            <person name="Richards T.A."/>
            <person name="Rocap G."/>
            <person name="Roy S.W."/>
            <person name="Sarai C."/>
            <person name="Schaack S."/>
            <person name="Shirato S."/>
            <person name="Slamovits C.H."/>
            <person name="Spencer D.F."/>
            <person name="Suzuki S."/>
            <person name="Worden A.Z."/>
            <person name="Zauner S."/>
            <person name="Barry K."/>
            <person name="Bell C."/>
            <person name="Bharti A.K."/>
            <person name="Crow J.A."/>
            <person name="Grimwood J."/>
            <person name="Kramer R."/>
            <person name="Lindquist E."/>
            <person name="Lucas S."/>
            <person name="Salamov A."/>
            <person name="McFadden G.I."/>
            <person name="Lane C.E."/>
            <person name="Keeling P.J."/>
            <person name="Gray M.W."/>
            <person name="Grigoriev I.V."/>
            <person name="Archibald J.M."/>
        </authorList>
    </citation>
    <scope>NUCLEOTIDE SEQUENCE</scope>
    <source>
        <strain evidence="9 11">CCMP2712</strain>
    </source>
</reference>
<dbReference type="SUPFAM" id="SSF57196">
    <property type="entry name" value="EGF/Laminin"/>
    <property type="match status" value="2"/>
</dbReference>
<dbReference type="PROSITE" id="PS01187">
    <property type="entry name" value="EGF_CA"/>
    <property type="match status" value="1"/>
</dbReference>
<dbReference type="InterPro" id="IPR000152">
    <property type="entry name" value="EGF-type_Asp/Asn_hydroxyl_site"/>
</dbReference>
<evidence type="ECO:0000259" key="7">
    <source>
        <dbReference type="PROSITE" id="PS50026"/>
    </source>
</evidence>
<dbReference type="PROSITE" id="PS01186">
    <property type="entry name" value="EGF_2"/>
    <property type="match status" value="1"/>
</dbReference>
<dbReference type="PROSITE" id="PS00010">
    <property type="entry name" value="ASX_HYDROXYL"/>
    <property type="match status" value="2"/>
</dbReference>
<dbReference type="RefSeq" id="XP_005842246.1">
    <property type="nucleotide sequence ID" value="XM_005842189.1"/>
</dbReference>
<name>L1K390_GUITC</name>
<dbReference type="InterPro" id="IPR000884">
    <property type="entry name" value="TSP1_rpt"/>
</dbReference>
<dbReference type="FunFam" id="2.10.25.10:FF:000038">
    <property type="entry name" value="Fibrillin 2"/>
    <property type="match status" value="1"/>
</dbReference>
<evidence type="ECO:0000313" key="9">
    <source>
        <dbReference type="EMBL" id="EKX55266.1"/>
    </source>
</evidence>
<keyword evidence="11" id="KW-1185">Reference proteome</keyword>
<feature type="domain" description="C-type lectin" evidence="8">
    <location>
        <begin position="1423"/>
        <end position="1529"/>
    </location>
</feature>
<dbReference type="SMART" id="SM00181">
    <property type="entry name" value="EGF"/>
    <property type="match status" value="2"/>
</dbReference>
<dbReference type="SMART" id="SM00209">
    <property type="entry name" value="TSP1"/>
    <property type="match status" value="2"/>
</dbReference>
<evidence type="ECO:0000259" key="8">
    <source>
        <dbReference type="PROSITE" id="PS50041"/>
    </source>
</evidence>
<dbReference type="InterPro" id="IPR001881">
    <property type="entry name" value="EGF-like_Ca-bd_dom"/>
</dbReference>
<dbReference type="HOGENOM" id="CLU_245360_0_0_1"/>
<evidence type="ECO:0000256" key="6">
    <source>
        <dbReference type="SAM" id="Coils"/>
    </source>
</evidence>
<evidence type="ECO:0000256" key="2">
    <source>
        <dbReference type="ARBA" id="ARBA00022729"/>
    </source>
</evidence>
<dbReference type="PANTHER" id="PTHR24034:SF89">
    <property type="entry name" value="COMPLEMENT COMPONENT C1Q RECEPTOR"/>
    <property type="match status" value="1"/>
</dbReference>
<dbReference type="Proteomes" id="UP000011087">
    <property type="component" value="Unassembled WGS sequence"/>
</dbReference>
<evidence type="ECO:0000313" key="11">
    <source>
        <dbReference type="Proteomes" id="UP000011087"/>
    </source>
</evidence>
<protein>
    <recommendedName>
        <fullName evidence="12">EGF-like domain-containing protein</fullName>
    </recommendedName>
</protein>
<dbReference type="OrthoDB" id="412680at2759"/>
<feature type="domain" description="EGF-like" evidence="7">
    <location>
        <begin position="350"/>
        <end position="390"/>
    </location>
</feature>
<dbReference type="eggNOG" id="KOG3538">
    <property type="taxonomic scope" value="Eukaryota"/>
</dbReference>
<dbReference type="Gene3D" id="2.10.25.10">
    <property type="entry name" value="Laminin"/>
    <property type="match status" value="2"/>
</dbReference>
<dbReference type="SUPFAM" id="SSF57184">
    <property type="entry name" value="Growth factor receptor domain"/>
    <property type="match status" value="1"/>
</dbReference>
<keyword evidence="3" id="KW-0677">Repeat</keyword>
<dbReference type="SMART" id="SM01411">
    <property type="entry name" value="Ephrin_rec_like"/>
    <property type="match status" value="5"/>
</dbReference>
<dbReference type="GO" id="GO:0005509">
    <property type="term" value="F:calcium ion binding"/>
    <property type="evidence" value="ECO:0007669"/>
    <property type="project" value="InterPro"/>
</dbReference>
<dbReference type="SUPFAM" id="SSF49899">
    <property type="entry name" value="Concanavalin A-like lectins/glucanases"/>
    <property type="match status" value="1"/>
</dbReference>
<dbReference type="KEGG" id="gtt:GUITHDRAFT_99047"/>
<evidence type="ECO:0000256" key="3">
    <source>
        <dbReference type="ARBA" id="ARBA00022737"/>
    </source>
</evidence>
<dbReference type="EMBL" id="JH992965">
    <property type="protein sequence ID" value="EKX55266.1"/>
    <property type="molecule type" value="Genomic_DNA"/>
</dbReference>
<dbReference type="PaxDb" id="55529-EKX55266"/>
<dbReference type="InterPro" id="IPR049883">
    <property type="entry name" value="NOTCH1_EGF-like"/>
</dbReference>
<dbReference type="SMART" id="SM00034">
    <property type="entry name" value="CLECT"/>
    <property type="match status" value="1"/>
</dbReference>
<dbReference type="PROSITE" id="PS50092">
    <property type="entry name" value="TSP1"/>
    <property type="match status" value="2"/>
</dbReference>
<sequence length="1544" mass="168772">MKTQDEQLTMRELEMEIRSLKKELSASLETLKSLNASFASLPQLPWEATGRMKIGGLGLLMQRGRYEVWVCDYENRCVQEAGDAMCFVFDEVQEVFLPWGLDSQLLLTTPEPFQPDLAISQILTQLKALQQQIRSGGCGGSCLNQTDVQLLLDRYYLEPGYLWSASRFSECSSLCGSGVARRSITCISKLQAPVEDFHCSNRSKPLAEVPCLNFSQCSYEWDIGAYSECLSACGPGYRRRSIACRRSDSMSMDWTKCLGSTPVEEEVSYAHLLSFSDLAHQPCIDFSSCSYRWSTSAWESCSSTCGSGLQYRSVICIRSDGVEVEDGMCEGSKPRTFQACTGASGCNYTLINECAMHTDNCATHARCIDTYASFECICKEGYLGSGTMCEDEDECVTKSGLCDAATTTCVNTEGSFQCLCSLGFYLDIMSPSSSCISCRTGHYTSEPGQTTCSLCAPGYYGSVSRNCTSCPPGSSSLAGSQQVSDCKCQYGFSGIISNSSDSCKPIFSNVEEQSRWFRLGASGMSCAETCAAEGKTCVSSAINQIVDEETMQSAMRAASIASDRRIRGAMTEPQKRPGALHFRMSAGAHGAGGNALQDLTANSGHVRHRRYVEHGVTKFLVIPTGSVWNIWISQYMYVEIPTELKGSRRVTISVTVDNARSSDQAKECYMRLAGRRYNFYDTHTGVFRPLQQIHLRVELPMEEATADGIRIGPIYTSSARIDSASFYGPSWRISVGEMKEIEEPLSVMSDGELKYVNGSTNDVVIFPPSSIPSPVFTLCSISRYNGGIRNRVLQASSSNFLHGHWNGGRGQAFYDGSWNLKQDLSNSADAWVVLCGQNHKYGKFFLNGVDYVGSAEGLLGNLQLSINEVGLDAIDGFIPESSDWALSEVAIWRGALREDEIRAVSAHMMHMLSSGSSAPYNQTLNLSCEVVSGGNYIISPHVSAEGCYFHSSSSPSTCEASMFGASRVCVCAAPCLEDFYGEGDNCFRCPFFSHSSPASSTIHDCSCEQGLMSPYGSSSVLDCMCEAGSYGSAGNCSLCPAHSTSIAGSRTVDECLCLAGYGVRATGYGRLITSPNDQCELYEGEFFASDTPGQSCSQICGSKNMSCLEEAQLFSKDDVSALCAYFSFPVSEYIADSSSDAPSYNPTTGQAFFSLGTPGTCSASNSSNIRTCRCTCNRNEYGEGSTCSSCPANSYSAFSAQRRSSCMCNSGYFYDAARGGCQLCPNSTYTTVMELKDNDFKRNGSMGWRGTERTTSCGAYGSVLGGLHVLAEHSSIEKTFTRLCKHVSVYVQFKVLLIDVIQPVKVGLYINREEVWSQTLPANRFSGSECGWSEGDGIVSDVLRVNPREDYVEAKLRVDYDYWEVNTSNAKTFWGLQEFRLFVPCMSSTSADCTMTTPSRQTCSDVTLNGEGSLCIQSGDFLYVNYPYRYLSWEAAESKCNELGIEGHLAYFPDAETYDDVAAAFGLSFGWIGLRSGGGPLGFDFRWYQGEAPTFSRFPALVFLDSYKELCVYASGIPFRQTDWDVSNCRSSRSTFVCSYLAMN</sequence>
<feature type="coiled-coil region" evidence="6">
    <location>
        <begin position="3"/>
        <end position="37"/>
    </location>
</feature>
<evidence type="ECO:0008006" key="12">
    <source>
        <dbReference type="Google" id="ProtNLM"/>
    </source>
</evidence>
<evidence type="ECO:0000313" key="10">
    <source>
        <dbReference type="EnsemblProtists" id="EKX55266"/>
    </source>
</evidence>
<dbReference type="PROSITE" id="PS50041">
    <property type="entry name" value="C_TYPE_LECTIN_2"/>
    <property type="match status" value="1"/>
</dbReference>
<proteinExistence type="predicted"/>
<feature type="domain" description="EGF-like" evidence="7">
    <location>
        <begin position="391"/>
        <end position="430"/>
    </location>
</feature>
<dbReference type="InterPro" id="IPR024731">
    <property type="entry name" value="NELL2-like_EGF"/>
</dbReference>
<keyword evidence="6" id="KW-0175">Coiled coil</keyword>
<dbReference type="InterPro" id="IPR009030">
    <property type="entry name" value="Growth_fac_rcpt_cys_sf"/>
</dbReference>
<dbReference type="InterPro" id="IPR013320">
    <property type="entry name" value="ConA-like_dom_sf"/>
</dbReference>
<evidence type="ECO:0000256" key="4">
    <source>
        <dbReference type="ARBA" id="ARBA00023157"/>
    </source>
</evidence>
<dbReference type="STRING" id="905079.L1K390"/>
<dbReference type="InterPro" id="IPR016187">
    <property type="entry name" value="CTDL_fold"/>
</dbReference>
<dbReference type="GeneID" id="17311938"/>
<keyword evidence="1 5" id="KW-0245">EGF-like domain</keyword>
<comment type="caution">
    <text evidence="5">Lacks conserved residue(s) required for the propagation of feature annotation.</text>
</comment>
<organism evidence="9">
    <name type="scientific">Guillardia theta (strain CCMP2712)</name>
    <name type="common">Cryptophyte</name>
    <dbReference type="NCBI Taxonomy" id="905079"/>
    <lineage>
        <taxon>Eukaryota</taxon>
        <taxon>Cryptophyceae</taxon>
        <taxon>Pyrenomonadales</taxon>
        <taxon>Geminigeraceae</taxon>
        <taxon>Guillardia</taxon>
    </lineage>
</organism>